<comment type="caution">
    <text evidence="1">The sequence shown here is derived from an EMBL/GenBank/DDBJ whole genome shotgun (WGS) entry which is preliminary data.</text>
</comment>
<sequence length="159" mass="18407">MAVRWLPDTQNSFETVEATLVRARQQLRICDVQSSQNWITKLETLEESFSLLNARVIQAYPERQRLHKLVGNLLQVISFLKIQLGITALRVSDQDALDQQKRPNESPCSTYWRGGRPRCGSALEEHQLRFFRDNLGLRWADIARCLGASDENLFPYSRM</sequence>
<dbReference type="Proteomes" id="UP001152795">
    <property type="component" value="Unassembled WGS sequence"/>
</dbReference>
<protein>
    <submittedName>
        <fullName evidence="1">Uncharacterized protein</fullName>
    </submittedName>
</protein>
<evidence type="ECO:0000313" key="2">
    <source>
        <dbReference type="Proteomes" id="UP001152795"/>
    </source>
</evidence>
<evidence type="ECO:0000313" key="1">
    <source>
        <dbReference type="EMBL" id="CAB4045904.1"/>
    </source>
</evidence>
<name>A0A7D9MG25_PARCT</name>
<gene>
    <name evidence="1" type="ORF">PACLA_8A081569</name>
</gene>
<reference evidence="1" key="1">
    <citation type="submission" date="2020-04" db="EMBL/GenBank/DDBJ databases">
        <authorList>
            <person name="Alioto T."/>
            <person name="Alioto T."/>
            <person name="Gomez Garrido J."/>
        </authorList>
    </citation>
    <scope>NUCLEOTIDE SEQUENCE</scope>
    <source>
        <strain evidence="1">A484AB</strain>
    </source>
</reference>
<feature type="non-terminal residue" evidence="1">
    <location>
        <position position="159"/>
    </location>
</feature>
<dbReference type="EMBL" id="CACRXK020043144">
    <property type="protein sequence ID" value="CAB4045904.1"/>
    <property type="molecule type" value="Genomic_DNA"/>
</dbReference>
<accession>A0A7D9MG25</accession>
<proteinExistence type="predicted"/>
<keyword evidence="2" id="KW-1185">Reference proteome</keyword>
<organism evidence="1 2">
    <name type="scientific">Paramuricea clavata</name>
    <name type="common">Red gorgonian</name>
    <name type="synonym">Violescent sea-whip</name>
    <dbReference type="NCBI Taxonomy" id="317549"/>
    <lineage>
        <taxon>Eukaryota</taxon>
        <taxon>Metazoa</taxon>
        <taxon>Cnidaria</taxon>
        <taxon>Anthozoa</taxon>
        <taxon>Octocorallia</taxon>
        <taxon>Malacalcyonacea</taxon>
        <taxon>Plexauridae</taxon>
        <taxon>Paramuricea</taxon>
    </lineage>
</organism>
<dbReference type="AlphaFoldDB" id="A0A7D9MG25"/>